<keyword evidence="7" id="KW-1185">Reference proteome</keyword>
<feature type="non-terminal residue" evidence="6">
    <location>
        <position position="1"/>
    </location>
</feature>
<keyword evidence="3" id="KW-0862">Zinc</keyword>
<dbReference type="SMART" id="SM00355">
    <property type="entry name" value="ZnF_C2H2"/>
    <property type="match status" value="1"/>
</dbReference>
<dbReference type="Gene3D" id="3.30.160.60">
    <property type="entry name" value="Classic Zinc Finger"/>
    <property type="match status" value="1"/>
</dbReference>
<dbReference type="Proteomes" id="UP001328107">
    <property type="component" value="Unassembled WGS sequence"/>
</dbReference>
<sequence length="181" mass="20471">CPSTGTSRSFDKPNSTSDGKESNKETSKAPGSMPVPKTKYSRCYPYCAVCHFKTTSWTFTPSSPVESRQFFDNLIELNPEERERANNLANSHHRMIICKRHHPIEIVDKIYCPSTGTSRPFDTPNIAIADEKESNKDSDESLFQSNIPKSFPCSVCEKKLSSKNGLKYHMRTHTGEKPFKC</sequence>
<evidence type="ECO:0000256" key="1">
    <source>
        <dbReference type="ARBA" id="ARBA00022723"/>
    </source>
</evidence>
<evidence type="ECO:0000256" key="2">
    <source>
        <dbReference type="ARBA" id="ARBA00022737"/>
    </source>
</evidence>
<keyword evidence="2" id="KW-0677">Repeat</keyword>
<dbReference type="PROSITE" id="PS00028">
    <property type="entry name" value="ZINC_FINGER_C2H2_1"/>
    <property type="match status" value="1"/>
</dbReference>
<dbReference type="AlphaFoldDB" id="A0AAN5D6V8"/>
<gene>
    <name evidence="6" type="ORF">PMAYCL1PPCAC_27833</name>
</gene>
<evidence type="ECO:0000259" key="5">
    <source>
        <dbReference type="PROSITE" id="PS50157"/>
    </source>
</evidence>
<name>A0AAN5D6V8_9BILA</name>
<dbReference type="FunFam" id="3.30.160.60:FF:000478">
    <property type="entry name" value="Zinc finger protein 133"/>
    <property type="match status" value="1"/>
</dbReference>
<evidence type="ECO:0000256" key="3">
    <source>
        <dbReference type="PROSITE-ProRule" id="PRU00042"/>
    </source>
</evidence>
<feature type="compositionally biased region" description="Polar residues" evidence="4">
    <location>
        <begin position="1"/>
        <end position="17"/>
    </location>
</feature>
<evidence type="ECO:0000313" key="7">
    <source>
        <dbReference type="Proteomes" id="UP001328107"/>
    </source>
</evidence>
<accession>A0AAN5D6V8</accession>
<dbReference type="InterPro" id="IPR036236">
    <property type="entry name" value="Znf_C2H2_sf"/>
</dbReference>
<comment type="caution">
    <text evidence="6">The sequence shown here is derived from an EMBL/GenBank/DDBJ whole genome shotgun (WGS) entry which is preliminary data.</text>
</comment>
<feature type="domain" description="C2H2-type" evidence="5">
    <location>
        <begin position="151"/>
        <end position="178"/>
    </location>
</feature>
<organism evidence="6 7">
    <name type="scientific">Pristionchus mayeri</name>
    <dbReference type="NCBI Taxonomy" id="1317129"/>
    <lineage>
        <taxon>Eukaryota</taxon>
        <taxon>Metazoa</taxon>
        <taxon>Ecdysozoa</taxon>
        <taxon>Nematoda</taxon>
        <taxon>Chromadorea</taxon>
        <taxon>Rhabditida</taxon>
        <taxon>Rhabditina</taxon>
        <taxon>Diplogasteromorpha</taxon>
        <taxon>Diplogasteroidea</taxon>
        <taxon>Neodiplogasteridae</taxon>
        <taxon>Pristionchus</taxon>
    </lineage>
</organism>
<evidence type="ECO:0000256" key="4">
    <source>
        <dbReference type="SAM" id="MobiDB-lite"/>
    </source>
</evidence>
<feature type="compositionally biased region" description="Basic and acidic residues" evidence="4">
    <location>
        <begin position="18"/>
        <end position="27"/>
    </location>
</feature>
<reference evidence="7" key="1">
    <citation type="submission" date="2022-10" db="EMBL/GenBank/DDBJ databases">
        <title>Genome assembly of Pristionchus species.</title>
        <authorList>
            <person name="Yoshida K."/>
            <person name="Sommer R.J."/>
        </authorList>
    </citation>
    <scope>NUCLEOTIDE SEQUENCE [LARGE SCALE GENOMIC DNA]</scope>
    <source>
        <strain evidence="7">RS5460</strain>
    </source>
</reference>
<dbReference type="SUPFAM" id="SSF57667">
    <property type="entry name" value="beta-beta-alpha zinc fingers"/>
    <property type="match status" value="1"/>
</dbReference>
<protein>
    <recommendedName>
        <fullName evidence="5">C2H2-type domain-containing protein</fullName>
    </recommendedName>
</protein>
<keyword evidence="1" id="KW-0479">Metal-binding</keyword>
<dbReference type="GO" id="GO:0008270">
    <property type="term" value="F:zinc ion binding"/>
    <property type="evidence" value="ECO:0007669"/>
    <property type="project" value="UniProtKB-KW"/>
</dbReference>
<proteinExistence type="predicted"/>
<feature type="non-terminal residue" evidence="6">
    <location>
        <position position="181"/>
    </location>
</feature>
<dbReference type="InterPro" id="IPR013087">
    <property type="entry name" value="Znf_C2H2_type"/>
</dbReference>
<evidence type="ECO:0000313" key="6">
    <source>
        <dbReference type="EMBL" id="GMR57638.1"/>
    </source>
</evidence>
<dbReference type="EMBL" id="BTRK01000006">
    <property type="protein sequence ID" value="GMR57638.1"/>
    <property type="molecule type" value="Genomic_DNA"/>
</dbReference>
<keyword evidence="3" id="KW-0863">Zinc-finger</keyword>
<dbReference type="PROSITE" id="PS50157">
    <property type="entry name" value="ZINC_FINGER_C2H2_2"/>
    <property type="match status" value="1"/>
</dbReference>
<feature type="region of interest" description="Disordered" evidence="4">
    <location>
        <begin position="1"/>
        <end position="35"/>
    </location>
</feature>